<organism evidence="2 3">
    <name type="scientific">Terrabacter terrae</name>
    <dbReference type="NCBI Taxonomy" id="318434"/>
    <lineage>
        <taxon>Bacteria</taxon>
        <taxon>Bacillati</taxon>
        <taxon>Actinomycetota</taxon>
        <taxon>Actinomycetes</taxon>
        <taxon>Micrococcales</taxon>
        <taxon>Intrasporangiaceae</taxon>
        <taxon>Terrabacter</taxon>
    </lineage>
</organism>
<evidence type="ECO:0000313" key="3">
    <source>
        <dbReference type="Proteomes" id="UP001501285"/>
    </source>
</evidence>
<protein>
    <submittedName>
        <fullName evidence="2">Uncharacterized protein</fullName>
    </submittedName>
</protein>
<evidence type="ECO:0000256" key="1">
    <source>
        <dbReference type="SAM" id="MobiDB-lite"/>
    </source>
</evidence>
<evidence type="ECO:0000313" key="2">
    <source>
        <dbReference type="EMBL" id="GAA2034030.1"/>
    </source>
</evidence>
<comment type="caution">
    <text evidence="2">The sequence shown here is derived from an EMBL/GenBank/DDBJ whole genome shotgun (WGS) entry which is preliminary data.</text>
</comment>
<accession>A0ABN2UD55</accession>
<sequence>MATCAQCGKQVGGLSSSKGGLVTTVTGRRICRPCNDRLVGAAAGVIAAGGDASTSAPVASAVSTAGWSERVRAARRGRRTGHGDQQRRPPPGPVPCEPPSG</sequence>
<gene>
    <name evidence="2" type="ORF">GCM10009740_25770</name>
</gene>
<feature type="compositionally biased region" description="Pro residues" evidence="1">
    <location>
        <begin position="88"/>
        <end position="101"/>
    </location>
</feature>
<feature type="compositionally biased region" description="Low complexity" evidence="1">
    <location>
        <begin position="51"/>
        <end position="65"/>
    </location>
</feature>
<keyword evidence="3" id="KW-1185">Reference proteome</keyword>
<feature type="region of interest" description="Disordered" evidence="1">
    <location>
        <begin position="51"/>
        <end position="101"/>
    </location>
</feature>
<dbReference type="Proteomes" id="UP001501285">
    <property type="component" value="Unassembled WGS sequence"/>
</dbReference>
<proteinExistence type="predicted"/>
<name>A0ABN2UD55_9MICO</name>
<dbReference type="EMBL" id="BAAANB010000021">
    <property type="protein sequence ID" value="GAA2034030.1"/>
    <property type="molecule type" value="Genomic_DNA"/>
</dbReference>
<dbReference type="RefSeq" id="WP_343991920.1">
    <property type="nucleotide sequence ID" value="NZ_BAAANB010000021.1"/>
</dbReference>
<reference evidence="2 3" key="1">
    <citation type="journal article" date="2019" name="Int. J. Syst. Evol. Microbiol.">
        <title>The Global Catalogue of Microorganisms (GCM) 10K type strain sequencing project: providing services to taxonomists for standard genome sequencing and annotation.</title>
        <authorList>
            <consortium name="The Broad Institute Genomics Platform"/>
            <consortium name="The Broad Institute Genome Sequencing Center for Infectious Disease"/>
            <person name="Wu L."/>
            <person name="Ma J."/>
        </authorList>
    </citation>
    <scope>NUCLEOTIDE SEQUENCE [LARGE SCALE GENOMIC DNA]</scope>
    <source>
        <strain evidence="2 3">JCM 14283</strain>
    </source>
</reference>